<dbReference type="WBParaSite" id="ACRNAN_scaffold2844.g17198.t1">
    <property type="protein sequence ID" value="ACRNAN_scaffold2844.g17198.t1"/>
    <property type="gene ID" value="ACRNAN_scaffold2844.g17198"/>
</dbReference>
<accession>A0A914DLR0</accession>
<evidence type="ECO:0000256" key="1">
    <source>
        <dbReference type="ARBA" id="ARBA00004395"/>
    </source>
</evidence>
<sequence>MANIEEHLAKRLLEAKFDEIHELNSQVLQADSQKSQAVVEKMLKESKLKFQKNRVDLTPSITLDSVQQLGKFSEKLDKRLQEHIRMLKHNEGSLSGTNTVLEYDSAKAKTDKLVEIIRAKLLWKNTYKEIQESDKTDQNEMYRKLVLLQKSFEVLSKHSVNRDREANFEKMKDEFLSWFTSAILFEIEENDTKQLESLKEKFTTLNRIAVFEQSFAAYAKNKIKNFIGEGEKEHTVWDILHEVFGIWKRCRKLANNFLGENGPALIADSLYDGVISKWDVVLNVILGLMNSAETPVIAAREIGTIRDDFLSYVEKDGDEHMLKITRKICYKVFDVMSEGYTKHVTSMLLCTVNKITTPERGSRSRHNWLMPYLDELKSAMFQMVDDASSIFGPDFSGRIVPAFDHCIKELNSLIRNQDILGIRREVGEVNTRKTIQENAEDKISAVCVTGYLLNLIDDVNSYISQVNANFEIEDESAEENAKQITNRNLLERLNRKVVEYKAESIANTIIYGMTEEMNILKIPSASESESLKISLPSFSIPPHNYITTVGHGLLNQMNTISSFASDKNFVTAISSADNNSEEEADLWLLNAIGVQVMNAFCANVGDVSQLNQKLARQFNADVGFLMEALIDLRLHATPELLSLSNKLKEISSAN</sequence>
<keyword evidence="4" id="KW-0813">Transport</keyword>
<keyword evidence="9" id="KW-1185">Reference proteome</keyword>
<dbReference type="GO" id="GO:0017119">
    <property type="term" value="C:Golgi transport complex"/>
    <property type="evidence" value="ECO:0007669"/>
    <property type="project" value="InterPro"/>
</dbReference>
<evidence type="ECO:0000313" key="10">
    <source>
        <dbReference type="WBParaSite" id="ACRNAN_scaffold2844.g17198.t1"/>
    </source>
</evidence>
<dbReference type="GO" id="GO:0000139">
    <property type="term" value="C:Golgi membrane"/>
    <property type="evidence" value="ECO:0007669"/>
    <property type="project" value="UniProtKB-SubCell"/>
</dbReference>
<comment type="similarity">
    <text evidence="2">Belongs to the COG7 family.</text>
</comment>
<dbReference type="GO" id="GO:0006886">
    <property type="term" value="P:intracellular protein transport"/>
    <property type="evidence" value="ECO:0007669"/>
    <property type="project" value="InterPro"/>
</dbReference>
<evidence type="ECO:0000256" key="6">
    <source>
        <dbReference type="ARBA" id="ARBA00023034"/>
    </source>
</evidence>
<dbReference type="GO" id="GO:0007030">
    <property type="term" value="P:Golgi organization"/>
    <property type="evidence" value="ECO:0007669"/>
    <property type="project" value="TreeGrafter"/>
</dbReference>
<evidence type="ECO:0000256" key="7">
    <source>
        <dbReference type="ARBA" id="ARBA00023136"/>
    </source>
</evidence>
<dbReference type="GO" id="GO:0006890">
    <property type="term" value="P:retrograde vesicle-mediated transport, Golgi to endoplasmic reticulum"/>
    <property type="evidence" value="ECO:0007669"/>
    <property type="project" value="TreeGrafter"/>
</dbReference>
<dbReference type="InterPro" id="IPR019335">
    <property type="entry name" value="COG7"/>
</dbReference>
<dbReference type="Proteomes" id="UP000887540">
    <property type="component" value="Unplaced"/>
</dbReference>
<proteinExistence type="inferred from homology"/>
<keyword evidence="5" id="KW-0653">Protein transport</keyword>
<organism evidence="9 10">
    <name type="scientific">Acrobeloides nanus</name>
    <dbReference type="NCBI Taxonomy" id="290746"/>
    <lineage>
        <taxon>Eukaryota</taxon>
        <taxon>Metazoa</taxon>
        <taxon>Ecdysozoa</taxon>
        <taxon>Nematoda</taxon>
        <taxon>Chromadorea</taxon>
        <taxon>Rhabditida</taxon>
        <taxon>Tylenchina</taxon>
        <taxon>Cephalobomorpha</taxon>
        <taxon>Cephaloboidea</taxon>
        <taxon>Cephalobidae</taxon>
        <taxon>Acrobeloides</taxon>
    </lineage>
</organism>
<protein>
    <recommendedName>
        <fullName evidence="3">Conserved oligomeric Golgi complex subunit 7</fullName>
    </recommendedName>
    <alternativeName>
        <fullName evidence="8">Component of oligomeric Golgi complex 7</fullName>
    </alternativeName>
</protein>
<evidence type="ECO:0000256" key="2">
    <source>
        <dbReference type="ARBA" id="ARBA00005831"/>
    </source>
</evidence>
<evidence type="ECO:0000256" key="4">
    <source>
        <dbReference type="ARBA" id="ARBA00022448"/>
    </source>
</evidence>
<comment type="subcellular location">
    <subcellularLocation>
        <location evidence="1">Golgi apparatus membrane</location>
        <topology evidence="1">Peripheral membrane protein</topology>
    </subcellularLocation>
</comment>
<evidence type="ECO:0000256" key="5">
    <source>
        <dbReference type="ARBA" id="ARBA00022927"/>
    </source>
</evidence>
<evidence type="ECO:0000313" key="9">
    <source>
        <dbReference type="Proteomes" id="UP000887540"/>
    </source>
</evidence>
<evidence type="ECO:0000256" key="8">
    <source>
        <dbReference type="ARBA" id="ARBA00031345"/>
    </source>
</evidence>
<evidence type="ECO:0000256" key="3">
    <source>
        <dbReference type="ARBA" id="ARBA00020984"/>
    </source>
</evidence>
<dbReference type="AlphaFoldDB" id="A0A914DLR0"/>
<dbReference type="PANTHER" id="PTHR21443:SF0">
    <property type="entry name" value="CONSERVED OLIGOMERIC GOLGI COMPLEX SUBUNIT 7"/>
    <property type="match status" value="1"/>
</dbReference>
<dbReference type="PANTHER" id="PTHR21443">
    <property type="entry name" value="CONSERVED OLIGOMERIC GOLGI COMPLEX COMPONENT 7"/>
    <property type="match status" value="1"/>
</dbReference>
<keyword evidence="6" id="KW-0333">Golgi apparatus</keyword>
<name>A0A914DLR0_9BILA</name>
<reference evidence="10" key="1">
    <citation type="submission" date="2022-11" db="UniProtKB">
        <authorList>
            <consortium name="WormBaseParasite"/>
        </authorList>
    </citation>
    <scope>IDENTIFICATION</scope>
</reference>
<keyword evidence="7" id="KW-0472">Membrane</keyword>